<reference evidence="2" key="1">
    <citation type="submission" date="2019-12" db="EMBL/GenBank/DDBJ databases">
        <title>Genome sequencing and annotation of Brassica cretica.</title>
        <authorList>
            <person name="Studholme D.J."/>
            <person name="Sarris P.F."/>
        </authorList>
    </citation>
    <scope>NUCLEOTIDE SEQUENCE</scope>
    <source>
        <strain evidence="2">PFS-001/15</strain>
        <tissue evidence="2">Leaf</tissue>
    </source>
</reference>
<feature type="region of interest" description="Disordered" evidence="1">
    <location>
        <begin position="57"/>
        <end position="152"/>
    </location>
</feature>
<evidence type="ECO:0000256" key="1">
    <source>
        <dbReference type="SAM" id="MobiDB-lite"/>
    </source>
</evidence>
<accession>A0A8S9HF10</accession>
<name>A0A8S9HF10_BRACR</name>
<evidence type="ECO:0000313" key="2">
    <source>
        <dbReference type="EMBL" id="KAF2555287.1"/>
    </source>
</evidence>
<evidence type="ECO:0000313" key="3">
    <source>
        <dbReference type="Proteomes" id="UP000712281"/>
    </source>
</evidence>
<proteinExistence type="predicted"/>
<protein>
    <submittedName>
        <fullName evidence="2">Uncharacterized protein</fullName>
    </submittedName>
</protein>
<dbReference type="Proteomes" id="UP000712281">
    <property type="component" value="Unassembled WGS sequence"/>
</dbReference>
<feature type="compositionally biased region" description="Basic residues" evidence="1">
    <location>
        <begin position="65"/>
        <end position="75"/>
    </location>
</feature>
<feature type="compositionally biased region" description="Basic and acidic residues" evidence="1">
    <location>
        <begin position="9"/>
        <end position="23"/>
    </location>
</feature>
<organism evidence="2 3">
    <name type="scientific">Brassica cretica</name>
    <name type="common">Mustard</name>
    <dbReference type="NCBI Taxonomy" id="69181"/>
    <lineage>
        <taxon>Eukaryota</taxon>
        <taxon>Viridiplantae</taxon>
        <taxon>Streptophyta</taxon>
        <taxon>Embryophyta</taxon>
        <taxon>Tracheophyta</taxon>
        <taxon>Spermatophyta</taxon>
        <taxon>Magnoliopsida</taxon>
        <taxon>eudicotyledons</taxon>
        <taxon>Gunneridae</taxon>
        <taxon>Pentapetalae</taxon>
        <taxon>rosids</taxon>
        <taxon>malvids</taxon>
        <taxon>Brassicales</taxon>
        <taxon>Brassicaceae</taxon>
        <taxon>Brassiceae</taxon>
        <taxon>Brassica</taxon>
    </lineage>
</organism>
<feature type="region of interest" description="Disordered" evidence="1">
    <location>
        <begin position="1"/>
        <end position="27"/>
    </location>
</feature>
<sequence length="299" mass="33398">MLETMGSRGESDMGSRGESDKQFMLDPEYSPANIVDLETHEVIASLAAAEEFADQIAEGGESGVVRKKQGSKRKLISLTDDTDDSDVEITPPTGPAPTPKPRRKTTYGTASRKPIRKPVHDSQKKNAASIQLQKKAPKSQKKKEKVEEIPEFDDELEEVELDAAEIDLEDLENRQRSDMWTDFKVVEKTNGDLKAMKKSMVMVKKLPSFESIVNGEDEDDQKLILVYVCCARKKKQCNIRYLAERPAKVCKKCDTGLAAFFRTASRAGQACRVPPEDEPAAVRDRTGWENPIDIPINIL</sequence>
<comment type="caution">
    <text evidence="2">The sequence shown here is derived from an EMBL/GenBank/DDBJ whole genome shotgun (WGS) entry which is preliminary data.</text>
</comment>
<dbReference type="AlphaFoldDB" id="A0A8S9HF10"/>
<gene>
    <name evidence="2" type="ORF">F2Q68_00015953</name>
</gene>
<dbReference type="EMBL" id="QGKW02001940">
    <property type="protein sequence ID" value="KAF2555287.1"/>
    <property type="molecule type" value="Genomic_DNA"/>
</dbReference>